<dbReference type="Gene3D" id="1.10.150.400">
    <property type="match status" value="1"/>
</dbReference>
<keyword evidence="1" id="KW-0489">Methyltransferase</keyword>
<dbReference type="PANTHER" id="PTHR40048:SF1">
    <property type="entry name" value="RHAMNOSYL O-METHYLTRANSFERASE"/>
    <property type="match status" value="1"/>
</dbReference>
<evidence type="ECO:0000313" key="3">
    <source>
        <dbReference type="EMBL" id="WLS98567.1"/>
    </source>
</evidence>
<dbReference type="GeneID" id="32538263"/>
<dbReference type="Proteomes" id="UP001229773">
    <property type="component" value="Chromosome"/>
</dbReference>
<dbReference type="InterPro" id="IPR029063">
    <property type="entry name" value="SAM-dependent_MTases_sf"/>
</dbReference>
<accession>A0ABD7Z2K7</accession>
<dbReference type="Pfam" id="PF13419">
    <property type="entry name" value="HAD_2"/>
    <property type="match status" value="1"/>
</dbReference>
<organism evidence="3 4">
    <name type="scientific">Snodgrassella alvi</name>
    <dbReference type="NCBI Taxonomy" id="1196083"/>
    <lineage>
        <taxon>Bacteria</taxon>
        <taxon>Pseudomonadati</taxon>
        <taxon>Pseudomonadota</taxon>
        <taxon>Betaproteobacteria</taxon>
        <taxon>Neisseriales</taxon>
        <taxon>Neisseriaceae</taxon>
        <taxon>Snodgrassella</taxon>
    </lineage>
</organism>
<dbReference type="Gene3D" id="3.40.50.1000">
    <property type="entry name" value="HAD superfamily/HAD-like"/>
    <property type="match status" value="1"/>
</dbReference>
<dbReference type="SUPFAM" id="SSF53335">
    <property type="entry name" value="S-adenosyl-L-methionine-dependent methyltransferases"/>
    <property type="match status" value="1"/>
</dbReference>
<sequence>MFKVNNSMLTEPRKLTWPYGWCGHIPFVSWLIEEQQPSVIVELGTHSGNSYLAMCQAVAENCIDAKCYAVDTWKGDEHAGNYAENVYIELAKYHNEHYAEFSNLMRMTFDEANSYFNENSIDLLHIDGFHTYEAVKHDFLNWLPKMSDNGIILFHDINVRERNFGVWKFWEELRLQYPHYEFKHSHGLGVLFIGSMSQAILNEKLKTDISGYDEAVITKLFARLGELICSRVDIKSDNYSSQEKLNDKVMPSNNDIKNLIENTKNHIIEKQNYFEKIITEFLIFNTEKNENFQLQLNSQQQILNKIIERHSLFNLKSLNYLLSKFKKKKKEFIKLLKKSLRNKLRKIYYKFPKKWQPALLNWAIKVHPSWFKNHPKVLSLKKNICYNNYILLDIESQNSNLKGQPGSVAVHCHIFYKDLINEFVEQLSKVPFKFDVFVSVTDKDTENLCKKRFEKIKKINILDIQIVPNKGRDIAPMFVVFGSKLKQYEYIAHLQSKKSKYNNGATDGWRSYLFNSLFGNSSNIQKIFSLFLGNKKIGIIYPQMYHRLPYFACTWLANRTQGHQILNRLKLPMVEGYFNFPVGSMFWARTDALKPLFNLNFKWEDFPEERGQTDGTLAHVLERLLGVVPAQTGYNSIVLKERENPSWSTYRFDTQYFNRNIDFYKSKINQEKIKIVAFDIFDTLLIRPLLNPDHTKRIVALSLDNESKIAFEKYRGIAESESRIKKGGKDVSINDIYDQFQQLSKLPESKVHYIQKIEEKVEISSVSARQEIVQILNYAKNIGKKVILISDMFLTKDIIETMLFQNGIDTWDNLYLSSDIGKRKDSGELYEYVLKKESIDSNAMIMIGDNERSDLQLPTEKYGIKCLHILRASDLAFALPSYSNLMSKGLIKNDINKELTIGLLVKKNLNNIFLTKNKSEFLSLFNSNPYQLGYNLVGPVVTAFCQWLIEQAKVDKINTLYFLAREGKFIKQVYDLWSITENNSPKSIYLQLSRRCVTVPDITNMEDIIAIAEKNYFENDIQNYFIERFGLKLDPERWEEIYQKKLWIKNEKLSIKQKNIIHLKPLLDFLKEDIINEAKIEKQTLMMYLEQVNINSNQTSSVVDVGYSGTIQKALNKLLMKPIHGYYFATMVSHIEGLENNIMIKGCYVDNCKSKFHDSKLFSHSFELEKLLSADDPQIIKYIIDENINLKGKFKDLSEEELATRSIRAQLQQGAIDFVHDSVDIRKNMYNDFNPSLLIADILYKEFCFTLQTKSNKVLEELILDDDYCGRGLVS</sequence>
<dbReference type="AlphaFoldDB" id="A0ABD7Z2K7"/>
<evidence type="ECO:0000256" key="2">
    <source>
        <dbReference type="ARBA" id="ARBA00022679"/>
    </source>
</evidence>
<dbReference type="EMBL" id="CP132375">
    <property type="protein sequence ID" value="WLS98567.1"/>
    <property type="molecule type" value="Genomic_DNA"/>
</dbReference>
<dbReference type="Pfam" id="PF05045">
    <property type="entry name" value="RgpF"/>
    <property type="match status" value="1"/>
</dbReference>
<dbReference type="GO" id="GO:0032259">
    <property type="term" value="P:methylation"/>
    <property type="evidence" value="ECO:0007669"/>
    <property type="project" value="UniProtKB-KW"/>
</dbReference>
<evidence type="ECO:0000256" key="1">
    <source>
        <dbReference type="ARBA" id="ARBA00022603"/>
    </source>
</evidence>
<name>A0ABD7Z2K7_9NEIS</name>
<dbReference type="SUPFAM" id="SSF56784">
    <property type="entry name" value="HAD-like"/>
    <property type="match status" value="1"/>
</dbReference>
<dbReference type="InterPro" id="IPR023214">
    <property type="entry name" value="HAD_sf"/>
</dbReference>
<dbReference type="CDD" id="cd01427">
    <property type="entry name" value="HAD_like"/>
    <property type="match status" value="1"/>
</dbReference>
<proteinExistence type="predicted"/>
<dbReference type="Pfam" id="PF13578">
    <property type="entry name" value="Methyltransf_24"/>
    <property type="match status" value="1"/>
</dbReference>
<reference evidence="3 4" key="1">
    <citation type="submission" date="2023-08" db="EMBL/GenBank/DDBJ databases">
        <title>Complete genome sequences of 12 bacterial strains from the honey bee gut, resolved with long-read nanopore sequencing.</title>
        <authorList>
            <person name="Kwong W.K."/>
            <person name="Acheampong S."/>
            <person name="Polat M.F."/>
        </authorList>
    </citation>
    <scope>NUCLEOTIDE SEQUENCE [LARGE SCALE GENOMIC DNA]</scope>
    <source>
        <strain evidence="4">wkB9</strain>
    </source>
</reference>
<gene>
    <name evidence="3" type="ORF">RAM05_00675</name>
</gene>
<protein>
    <submittedName>
        <fullName evidence="3">Rhamnan synthesis F family protein</fullName>
    </submittedName>
</protein>
<dbReference type="PANTHER" id="PTHR40048">
    <property type="entry name" value="RHAMNOSYL O-METHYLTRANSFERASE"/>
    <property type="match status" value="1"/>
</dbReference>
<dbReference type="Gene3D" id="3.40.50.150">
    <property type="entry name" value="Vaccinia Virus protein VP39"/>
    <property type="match status" value="1"/>
</dbReference>
<dbReference type="GO" id="GO:0008168">
    <property type="term" value="F:methyltransferase activity"/>
    <property type="evidence" value="ECO:0007669"/>
    <property type="project" value="UniProtKB-KW"/>
</dbReference>
<evidence type="ECO:0000313" key="4">
    <source>
        <dbReference type="Proteomes" id="UP001229773"/>
    </source>
</evidence>
<dbReference type="InterPro" id="IPR007739">
    <property type="entry name" value="RgpF"/>
</dbReference>
<keyword evidence="2" id="KW-0808">Transferase</keyword>
<dbReference type="RefSeq" id="WP_025331670.1">
    <property type="nucleotide sequence ID" value="NZ_CP132375.1"/>
</dbReference>
<dbReference type="InterPro" id="IPR036412">
    <property type="entry name" value="HAD-like_sf"/>
</dbReference>
<dbReference type="InterPro" id="IPR041492">
    <property type="entry name" value="HAD_2"/>
</dbReference>